<dbReference type="PATRIC" id="fig|49338.4.peg.2322"/>
<dbReference type="GO" id="GO:0004222">
    <property type="term" value="F:metalloendopeptidase activity"/>
    <property type="evidence" value="ECO:0007669"/>
    <property type="project" value="InterPro"/>
</dbReference>
<keyword evidence="6" id="KW-0378">Hydrolase</keyword>
<dbReference type="Proteomes" id="UP000054623">
    <property type="component" value="Unassembled WGS sequence"/>
</dbReference>
<dbReference type="Gene3D" id="3.40.50.300">
    <property type="entry name" value="P-loop containing nucleotide triphosphate hydrolases"/>
    <property type="match status" value="1"/>
</dbReference>
<evidence type="ECO:0000256" key="8">
    <source>
        <dbReference type="ARBA" id="ARBA00022840"/>
    </source>
</evidence>
<feature type="transmembrane region" description="Helical" evidence="12">
    <location>
        <begin position="15"/>
        <end position="40"/>
    </location>
</feature>
<dbReference type="SUPFAM" id="SSF140990">
    <property type="entry name" value="FtsH protease domain-like"/>
    <property type="match status" value="1"/>
</dbReference>
<dbReference type="InterPro" id="IPR041569">
    <property type="entry name" value="AAA_lid_3"/>
</dbReference>
<evidence type="ECO:0000256" key="10">
    <source>
        <dbReference type="ARBA" id="ARBA00023054"/>
    </source>
</evidence>
<keyword evidence="7" id="KW-0862">Zinc</keyword>
<dbReference type="GO" id="GO:0046872">
    <property type="term" value="F:metal ion binding"/>
    <property type="evidence" value="ECO:0007669"/>
    <property type="project" value="UniProtKB-KW"/>
</dbReference>
<dbReference type="OrthoDB" id="9809379at2"/>
<sequence length="493" mass="54525">MGLAKDIMIGVGIGLFFYLWVSGYNVLPIGLLVLLVVVFWRFMPRPMVGGSEKGIQISGSTVDFEDIGGQNAAKKELQEALDFLLYSERMRELGIRPLKGILLSGPPGTGKTLLAKAAARYTDSVYLAVSGSEFVEMYAGVGADRVRRLFKKARELAKKEKKDRAIIFIDEMDILGAKRGSNVSHHEYDQTLNQLLVEMDGLGNSEQGPKILMIAATNRAEALDPALVRPGRFDRLVKVDLPDKEGRLAILKIHTKNKPLASCVDLEQIAQETYNFSGAHLESVTNEAAVFALRDDAREVNMFHFREAVEKVLLGEKLDRKPTDEELQRVAIHEGGHALLAEFVRPQSVSQISIRSRGNALGYVRHYPKDDLYLYTQAMIEEQIMVALAGAIAEETILGTRSTGAAGDYEQALHMVEKMLASGMSTLGVVDVAKLGADQRQQVTGEILAALEERTRQLILDRKGILERVVQVLKTEEVLNGERLRLLIEEEAA</sequence>
<organism evidence="14">
    <name type="scientific">Desulfitobacterium hafniense</name>
    <name type="common">Desulfitobacterium frappieri</name>
    <dbReference type="NCBI Taxonomy" id="49338"/>
    <lineage>
        <taxon>Bacteria</taxon>
        <taxon>Bacillati</taxon>
        <taxon>Bacillota</taxon>
        <taxon>Clostridia</taxon>
        <taxon>Eubacteriales</taxon>
        <taxon>Desulfitobacteriaceae</taxon>
        <taxon>Desulfitobacterium</taxon>
    </lineage>
</organism>
<dbReference type="Pfam" id="PF01434">
    <property type="entry name" value="Peptidase_M41"/>
    <property type="match status" value="1"/>
</dbReference>
<evidence type="ECO:0000259" key="13">
    <source>
        <dbReference type="SMART" id="SM00382"/>
    </source>
</evidence>
<keyword evidence="3 14" id="KW-0645">Protease</keyword>
<dbReference type="InterPro" id="IPR027417">
    <property type="entry name" value="P-loop_NTPase"/>
</dbReference>
<evidence type="ECO:0000256" key="2">
    <source>
        <dbReference type="ARBA" id="ARBA00010044"/>
    </source>
</evidence>
<evidence type="ECO:0000256" key="9">
    <source>
        <dbReference type="ARBA" id="ARBA00023049"/>
    </source>
</evidence>
<dbReference type="FunFam" id="1.10.8.60:FF:000001">
    <property type="entry name" value="ATP-dependent zinc metalloprotease FtsH"/>
    <property type="match status" value="1"/>
</dbReference>
<evidence type="ECO:0000313" key="16">
    <source>
        <dbReference type="Proteomes" id="UP000054623"/>
    </source>
</evidence>
<evidence type="ECO:0000256" key="5">
    <source>
        <dbReference type="ARBA" id="ARBA00022741"/>
    </source>
</evidence>
<dbReference type="Pfam" id="PF17862">
    <property type="entry name" value="AAA_lid_3"/>
    <property type="match status" value="1"/>
</dbReference>
<keyword evidence="5 11" id="KW-0547">Nucleotide-binding</keyword>
<dbReference type="AlphaFoldDB" id="A0A098B2E4"/>
<evidence type="ECO:0000256" key="1">
    <source>
        <dbReference type="ARBA" id="ARBA00001947"/>
    </source>
</evidence>
<dbReference type="InterPro" id="IPR003960">
    <property type="entry name" value="ATPase_AAA_CS"/>
</dbReference>
<dbReference type="PANTHER" id="PTHR23076">
    <property type="entry name" value="METALLOPROTEASE M41 FTSH"/>
    <property type="match status" value="1"/>
</dbReference>
<dbReference type="Gene3D" id="1.20.58.760">
    <property type="entry name" value="Peptidase M41"/>
    <property type="match status" value="1"/>
</dbReference>
<evidence type="ECO:0000256" key="11">
    <source>
        <dbReference type="RuleBase" id="RU003651"/>
    </source>
</evidence>
<comment type="similarity">
    <text evidence="2">In the C-terminal section; belongs to the peptidase M41 family.</text>
</comment>
<keyword evidence="12" id="KW-0812">Transmembrane</keyword>
<dbReference type="PANTHER" id="PTHR23076:SF97">
    <property type="entry name" value="ATP-DEPENDENT ZINC METALLOPROTEASE YME1L1"/>
    <property type="match status" value="1"/>
</dbReference>
<dbReference type="Pfam" id="PF00004">
    <property type="entry name" value="AAA"/>
    <property type="match status" value="1"/>
</dbReference>
<dbReference type="GO" id="GO:0004176">
    <property type="term" value="F:ATP-dependent peptidase activity"/>
    <property type="evidence" value="ECO:0007669"/>
    <property type="project" value="InterPro"/>
</dbReference>
<dbReference type="InterPro" id="IPR037219">
    <property type="entry name" value="Peptidase_M41-like"/>
</dbReference>
<keyword evidence="9 14" id="KW-0482">Metalloprotease</keyword>
<dbReference type="InterPro" id="IPR003593">
    <property type="entry name" value="AAA+_ATPase"/>
</dbReference>
<proteinExistence type="inferred from homology"/>
<dbReference type="InterPro" id="IPR003959">
    <property type="entry name" value="ATPase_AAA_core"/>
</dbReference>
<dbReference type="InterPro" id="IPR000642">
    <property type="entry name" value="Peptidase_M41"/>
</dbReference>
<dbReference type="PROSITE" id="PS00674">
    <property type="entry name" value="AAA"/>
    <property type="match status" value="1"/>
</dbReference>
<dbReference type="GO" id="GO:0030163">
    <property type="term" value="P:protein catabolic process"/>
    <property type="evidence" value="ECO:0007669"/>
    <property type="project" value="TreeGrafter"/>
</dbReference>
<reference evidence="15 16" key="2">
    <citation type="submission" date="2015-12" db="EMBL/GenBank/DDBJ databases">
        <title>Draft Genome Sequence of Desulfitobacterium hafniense Strain DH, a Sulfate-reducing Bacterium Isolated from Paddy Soils.</title>
        <authorList>
            <person name="Bao P."/>
            <person name="Zhang X."/>
            <person name="Li G."/>
        </authorList>
    </citation>
    <scope>NUCLEOTIDE SEQUENCE [LARGE SCALE GENOMIC DNA]</scope>
    <source>
        <strain evidence="15 16">DH</strain>
    </source>
</reference>
<dbReference type="EMBL" id="LK996017">
    <property type="protein sequence ID" value="CDX02041.1"/>
    <property type="molecule type" value="Genomic_DNA"/>
</dbReference>
<dbReference type="GO" id="GO:0016887">
    <property type="term" value="F:ATP hydrolysis activity"/>
    <property type="evidence" value="ECO:0007669"/>
    <property type="project" value="InterPro"/>
</dbReference>
<evidence type="ECO:0000256" key="4">
    <source>
        <dbReference type="ARBA" id="ARBA00022723"/>
    </source>
</evidence>
<comment type="cofactor">
    <cofactor evidence="1">
        <name>Zn(2+)</name>
        <dbReference type="ChEBI" id="CHEBI:29105"/>
    </cofactor>
</comment>
<dbReference type="SUPFAM" id="SSF52540">
    <property type="entry name" value="P-loop containing nucleoside triphosphate hydrolases"/>
    <property type="match status" value="1"/>
</dbReference>
<dbReference type="GO" id="GO:0005524">
    <property type="term" value="F:ATP binding"/>
    <property type="evidence" value="ECO:0007669"/>
    <property type="project" value="UniProtKB-KW"/>
</dbReference>
<reference evidence="14" key="1">
    <citation type="submission" date="2014-07" db="EMBL/GenBank/DDBJ databases">
        <authorList>
            <person name="Hornung V.Bastian."/>
        </authorList>
    </citation>
    <scope>NUCLEOTIDE SEQUENCE</scope>
    <source>
        <strain evidence="14">PCE-S</strain>
    </source>
</reference>
<keyword evidence="8 11" id="KW-0067">ATP-binding</keyword>
<keyword evidence="10" id="KW-0175">Coiled coil</keyword>
<gene>
    <name evidence="15" type="ORF">AT727_15780</name>
    <name evidence="14" type="ORF">DPCES_2154</name>
</gene>
<dbReference type="FunFam" id="3.40.50.300:FF:001025">
    <property type="entry name" value="ATPase family, AAA domain-containing 2B"/>
    <property type="match status" value="1"/>
</dbReference>
<evidence type="ECO:0000313" key="14">
    <source>
        <dbReference type="EMBL" id="CDX02041.1"/>
    </source>
</evidence>
<keyword evidence="4" id="KW-0479">Metal-binding</keyword>
<accession>A0A098B2E4</accession>
<protein>
    <submittedName>
        <fullName evidence="14">ATP-dependent zinc metalloprotease FtsH 1</fullName>
    </submittedName>
    <submittedName>
        <fullName evidence="15">ATPase</fullName>
    </submittedName>
</protein>
<dbReference type="SMART" id="SM00382">
    <property type="entry name" value="AAA"/>
    <property type="match status" value="1"/>
</dbReference>
<dbReference type="EMBL" id="LOCK01000008">
    <property type="protein sequence ID" value="KTE93188.1"/>
    <property type="molecule type" value="Genomic_DNA"/>
</dbReference>
<dbReference type="RefSeq" id="WP_005812900.1">
    <property type="nucleotide sequence ID" value="NZ_CABKQQ010000043.1"/>
</dbReference>
<feature type="domain" description="AAA+ ATPase" evidence="13">
    <location>
        <begin position="97"/>
        <end position="243"/>
    </location>
</feature>
<evidence type="ECO:0000256" key="12">
    <source>
        <dbReference type="SAM" id="Phobius"/>
    </source>
</evidence>
<name>A0A098B2E4_DESHA</name>
<evidence type="ECO:0000256" key="3">
    <source>
        <dbReference type="ARBA" id="ARBA00022670"/>
    </source>
</evidence>
<comment type="similarity">
    <text evidence="11">Belongs to the AAA ATPase family.</text>
</comment>
<evidence type="ECO:0000256" key="6">
    <source>
        <dbReference type="ARBA" id="ARBA00022801"/>
    </source>
</evidence>
<keyword evidence="12" id="KW-0472">Membrane</keyword>
<evidence type="ECO:0000256" key="7">
    <source>
        <dbReference type="ARBA" id="ARBA00022833"/>
    </source>
</evidence>
<evidence type="ECO:0000313" key="15">
    <source>
        <dbReference type="EMBL" id="KTE93188.1"/>
    </source>
</evidence>
<keyword evidence="12" id="KW-1133">Transmembrane helix</keyword>
<dbReference type="GO" id="GO:0005886">
    <property type="term" value="C:plasma membrane"/>
    <property type="evidence" value="ECO:0007669"/>
    <property type="project" value="TreeGrafter"/>
</dbReference>
<dbReference type="GO" id="GO:0006508">
    <property type="term" value="P:proteolysis"/>
    <property type="evidence" value="ECO:0007669"/>
    <property type="project" value="UniProtKB-KW"/>
</dbReference>
<dbReference type="Gene3D" id="1.10.8.60">
    <property type="match status" value="1"/>
</dbReference>